<dbReference type="Gene3D" id="3.40.50.720">
    <property type="entry name" value="NAD(P)-binding Rossmann-like Domain"/>
    <property type="match status" value="1"/>
</dbReference>
<dbReference type="PANTHER" id="PTHR43544:SF32">
    <property type="entry name" value="CHAIN DEHYDROGENASE, PUTATIVE (AFU_ORTHOLOGUE AFUA_5G01530)-RELATED"/>
    <property type="match status" value="1"/>
</dbReference>
<dbReference type="Pfam" id="PF00106">
    <property type="entry name" value="adh_short"/>
    <property type="match status" value="1"/>
</dbReference>
<gene>
    <name evidence="2" type="ORF">TGAMA5MH_07214</name>
</gene>
<dbReference type="PANTHER" id="PTHR43544">
    <property type="entry name" value="SHORT-CHAIN DEHYDROGENASE/REDUCTASE"/>
    <property type="match status" value="1"/>
</dbReference>
<dbReference type="AlphaFoldDB" id="A0A2K0T5G9"/>
<sequence>MSIILITGGNRGIGFGIAQAIAGRIPSSTIILGCRKLVAGYQAIETLRGQGVSSPLDTVQIDIEDIQSITAAAEALDKKYGKLDVLINNAASLQLPKSENLVELKECSNLNFNNCVTSNILVTKAFIPLLRKSSWPRVIMNSSARGSLGRTANRGLPPVALIDYCVSKAALNMLTLHYQITEDNYKDEGEKITYWSVSPGHTKTAFNNYRGKKDPVDSGEAFVRLLESEKGAIAPGTFWEFEDGKFQEVPW</sequence>
<comment type="caution">
    <text evidence="2">The sequence shown here is derived from an EMBL/GenBank/DDBJ whole genome shotgun (WGS) entry which is preliminary data.</text>
</comment>
<accession>A0A2K0T5G9</accession>
<proteinExistence type="inferred from homology"/>
<dbReference type="GO" id="GO:0016491">
    <property type="term" value="F:oxidoreductase activity"/>
    <property type="evidence" value="ECO:0007669"/>
    <property type="project" value="TreeGrafter"/>
</dbReference>
<name>A0A2K0T5G9_9HYPO</name>
<dbReference type="PRINTS" id="PR00081">
    <property type="entry name" value="GDHRDH"/>
</dbReference>
<evidence type="ECO:0008006" key="4">
    <source>
        <dbReference type="Google" id="ProtNLM"/>
    </source>
</evidence>
<evidence type="ECO:0000313" key="3">
    <source>
        <dbReference type="Proteomes" id="UP000236546"/>
    </source>
</evidence>
<comment type="similarity">
    <text evidence="1">Belongs to the short-chain dehydrogenases/reductases (SDR) family.</text>
</comment>
<dbReference type="InterPro" id="IPR051468">
    <property type="entry name" value="Fungal_SecMetab_SDRs"/>
</dbReference>
<dbReference type="Proteomes" id="UP000236546">
    <property type="component" value="Unassembled WGS sequence"/>
</dbReference>
<dbReference type="OrthoDB" id="1933717at2759"/>
<organism evidence="2 3">
    <name type="scientific">Trichoderma gamsii</name>
    <dbReference type="NCBI Taxonomy" id="398673"/>
    <lineage>
        <taxon>Eukaryota</taxon>
        <taxon>Fungi</taxon>
        <taxon>Dikarya</taxon>
        <taxon>Ascomycota</taxon>
        <taxon>Pezizomycotina</taxon>
        <taxon>Sordariomycetes</taxon>
        <taxon>Hypocreomycetidae</taxon>
        <taxon>Hypocreales</taxon>
        <taxon>Hypocreaceae</taxon>
        <taxon>Trichoderma</taxon>
    </lineage>
</organism>
<evidence type="ECO:0000256" key="1">
    <source>
        <dbReference type="ARBA" id="ARBA00006484"/>
    </source>
</evidence>
<dbReference type="SUPFAM" id="SSF51735">
    <property type="entry name" value="NAD(P)-binding Rossmann-fold domains"/>
    <property type="match status" value="1"/>
</dbReference>
<evidence type="ECO:0000313" key="2">
    <source>
        <dbReference type="EMBL" id="PNP40774.1"/>
    </source>
</evidence>
<dbReference type="GO" id="GO:0005737">
    <property type="term" value="C:cytoplasm"/>
    <property type="evidence" value="ECO:0007669"/>
    <property type="project" value="TreeGrafter"/>
</dbReference>
<reference evidence="2 3" key="1">
    <citation type="submission" date="2017-02" db="EMBL/GenBank/DDBJ databases">
        <title>Genomes of Trichoderma spp. with biocontrol activity.</title>
        <authorList>
            <person name="Gardiner D."/>
            <person name="Kazan K."/>
            <person name="Vos C."/>
            <person name="Harvey P."/>
        </authorList>
    </citation>
    <scope>NUCLEOTIDE SEQUENCE [LARGE SCALE GENOMIC DNA]</scope>
    <source>
        <strain evidence="2 3">A5MH</strain>
    </source>
</reference>
<dbReference type="GO" id="GO:0019748">
    <property type="term" value="P:secondary metabolic process"/>
    <property type="evidence" value="ECO:0007669"/>
    <property type="project" value="TreeGrafter"/>
</dbReference>
<dbReference type="EMBL" id="MTYH01000060">
    <property type="protein sequence ID" value="PNP40774.1"/>
    <property type="molecule type" value="Genomic_DNA"/>
</dbReference>
<dbReference type="InterPro" id="IPR036291">
    <property type="entry name" value="NAD(P)-bd_dom_sf"/>
</dbReference>
<dbReference type="InterPro" id="IPR002347">
    <property type="entry name" value="SDR_fam"/>
</dbReference>
<protein>
    <recommendedName>
        <fullName evidence="4">Short-chain dehydrogenase</fullName>
    </recommendedName>
</protein>